<reference evidence="1" key="1">
    <citation type="journal article" date="2015" name="Nature">
        <title>Complex archaea that bridge the gap between prokaryotes and eukaryotes.</title>
        <authorList>
            <person name="Spang A."/>
            <person name="Saw J.H."/>
            <person name="Jorgensen S.L."/>
            <person name="Zaremba-Niedzwiedzka K."/>
            <person name="Martijn J."/>
            <person name="Lind A.E."/>
            <person name="van Eijk R."/>
            <person name="Schleper C."/>
            <person name="Guy L."/>
            <person name="Ettema T.J."/>
        </authorList>
    </citation>
    <scope>NUCLEOTIDE SEQUENCE</scope>
</reference>
<sequence>MIRMHSCTKGNFCSNLVVLKNLGFIVKSPNFRYLYNFMQFCSVFSFRFFNEYKAHINVPNSFVQKK</sequence>
<dbReference type="AlphaFoldDB" id="A0A0F9AM21"/>
<proteinExistence type="predicted"/>
<name>A0A0F9AM21_9ZZZZ</name>
<accession>A0A0F9AM21</accession>
<protein>
    <submittedName>
        <fullName evidence="1">Uncharacterized protein</fullName>
    </submittedName>
</protein>
<dbReference type="EMBL" id="LAZR01042062">
    <property type="protein sequence ID" value="KKL10435.1"/>
    <property type="molecule type" value="Genomic_DNA"/>
</dbReference>
<organism evidence="1">
    <name type="scientific">marine sediment metagenome</name>
    <dbReference type="NCBI Taxonomy" id="412755"/>
    <lineage>
        <taxon>unclassified sequences</taxon>
        <taxon>metagenomes</taxon>
        <taxon>ecological metagenomes</taxon>
    </lineage>
</organism>
<gene>
    <name evidence="1" type="ORF">LCGC14_2555850</name>
</gene>
<comment type="caution">
    <text evidence="1">The sequence shown here is derived from an EMBL/GenBank/DDBJ whole genome shotgun (WGS) entry which is preliminary data.</text>
</comment>
<evidence type="ECO:0000313" key="1">
    <source>
        <dbReference type="EMBL" id="KKL10435.1"/>
    </source>
</evidence>